<reference evidence="2 3" key="1">
    <citation type="submission" date="2020-01" db="EMBL/GenBank/DDBJ databases">
        <authorList>
            <consortium name="DOE Joint Genome Institute"/>
            <person name="Haridas S."/>
            <person name="Albert R."/>
            <person name="Binder M."/>
            <person name="Bloem J."/>
            <person name="Labutti K."/>
            <person name="Salamov A."/>
            <person name="Andreopoulos B."/>
            <person name="Baker S.E."/>
            <person name="Barry K."/>
            <person name="Bills G."/>
            <person name="Bluhm B.H."/>
            <person name="Cannon C."/>
            <person name="Castanera R."/>
            <person name="Culley D.E."/>
            <person name="Daum C."/>
            <person name="Ezra D."/>
            <person name="Gonzalez J.B."/>
            <person name="Henrissat B."/>
            <person name="Kuo A."/>
            <person name="Liang C."/>
            <person name="Lipzen A."/>
            <person name="Lutzoni F."/>
            <person name="Magnuson J."/>
            <person name="Mondo S."/>
            <person name="Nolan M."/>
            <person name="Ohm R."/>
            <person name="Pangilinan J."/>
            <person name="Park H.-J.H."/>
            <person name="Ramirez L."/>
            <person name="Alfaro M."/>
            <person name="Sun H."/>
            <person name="Tritt A."/>
            <person name="Yoshinaga Y."/>
            <person name="Zwiers L.-H.L."/>
            <person name="Turgeon B.G."/>
            <person name="Goodwin S.B."/>
            <person name="Spatafora J.W."/>
            <person name="Crous P.W."/>
            <person name="Grigoriev I.V."/>
        </authorList>
    </citation>
    <scope>NUCLEOTIDE SEQUENCE [LARGE SCALE GENOMIC DNA]</scope>
    <source>
        <strain evidence="2 3">CBS 611.86</strain>
    </source>
</reference>
<evidence type="ECO:0000313" key="2">
    <source>
        <dbReference type="EMBL" id="KAF2874396.1"/>
    </source>
</evidence>
<feature type="compositionally biased region" description="Low complexity" evidence="1">
    <location>
        <begin position="85"/>
        <end position="95"/>
    </location>
</feature>
<sequence length="300" mass="31320">MASAGSMPPPPPPPGKQPPGGPPPRSLAVGVCKRVKSHILDSILDAKPDGSGYFETCHICRGKATGRKRLKIGDMSQTALHDEPATSVSSPASPSFMKATSASIGRSGSLRAIQSPLARSGSVRGRRPGHPAAPIEISSALSSSPLSTVPSLATPTPHLLAPVSPSRARAPIPEFFRRGLHSGDSPLTAEARRDQTDISRAHRVVRREGGEPSSTPGLSELRTLAVAPFTTINPEPDSPTPITGRYDIEASYRGGHRRHCGRRSCYISGACTAVCTGLNGLGDSKSMSQTLIFASTAMIA</sequence>
<name>A0A7C8MBX9_9PLEO</name>
<evidence type="ECO:0000256" key="1">
    <source>
        <dbReference type="SAM" id="MobiDB-lite"/>
    </source>
</evidence>
<organism evidence="2 3">
    <name type="scientific">Massariosphaeria phaeospora</name>
    <dbReference type="NCBI Taxonomy" id="100035"/>
    <lineage>
        <taxon>Eukaryota</taxon>
        <taxon>Fungi</taxon>
        <taxon>Dikarya</taxon>
        <taxon>Ascomycota</taxon>
        <taxon>Pezizomycotina</taxon>
        <taxon>Dothideomycetes</taxon>
        <taxon>Pleosporomycetidae</taxon>
        <taxon>Pleosporales</taxon>
        <taxon>Pleosporales incertae sedis</taxon>
        <taxon>Massariosphaeria</taxon>
    </lineage>
</organism>
<dbReference type="OrthoDB" id="4786928at2759"/>
<feature type="compositionally biased region" description="Pro residues" evidence="1">
    <location>
        <begin position="7"/>
        <end position="25"/>
    </location>
</feature>
<dbReference type="Proteomes" id="UP000481861">
    <property type="component" value="Unassembled WGS sequence"/>
</dbReference>
<proteinExistence type="predicted"/>
<gene>
    <name evidence="2" type="ORF">BDV95DRAFT_592484</name>
</gene>
<dbReference type="EMBL" id="JAADJZ010000006">
    <property type="protein sequence ID" value="KAF2874396.1"/>
    <property type="molecule type" value="Genomic_DNA"/>
</dbReference>
<accession>A0A7C8MBX9</accession>
<comment type="caution">
    <text evidence="2">The sequence shown here is derived from an EMBL/GenBank/DDBJ whole genome shotgun (WGS) entry which is preliminary data.</text>
</comment>
<protein>
    <submittedName>
        <fullName evidence="2">Uncharacterized protein</fullName>
    </submittedName>
</protein>
<evidence type="ECO:0000313" key="3">
    <source>
        <dbReference type="Proteomes" id="UP000481861"/>
    </source>
</evidence>
<feature type="region of interest" description="Disordered" evidence="1">
    <location>
        <begin position="1"/>
        <end position="28"/>
    </location>
</feature>
<feature type="region of interest" description="Disordered" evidence="1">
    <location>
        <begin position="177"/>
        <end position="218"/>
    </location>
</feature>
<feature type="compositionally biased region" description="Basic and acidic residues" evidence="1">
    <location>
        <begin position="190"/>
        <end position="210"/>
    </location>
</feature>
<dbReference type="AlphaFoldDB" id="A0A7C8MBX9"/>
<keyword evidence="3" id="KW-1185">Reference proteome</keyword>
<feature type="region of interest" description="Disordered" evidence="1">
    <location>
        <begin position="79"/>
        <end position="135"/>
    </location>
</feature>